<dbReference type="SUPFAM" id="SSF53335">
    <property type="entry name" value="S-adenosyl-L-methionine-dependent methyltransferases"/>
    <property type="match status" value="1"/>
</dbReference>
<evidence type="ECO:0000259" key="1">
    <source>
        <dbReference type="Pfam" id="PF08241"/>
    </source>
</evidence>
<dbReference type="Proteomes" id="UP000177486">
    <property type="component" value="Unassembled WGS sequence"/>
</dbReference>
<comment type="caution">
    <text evidence="2">The sequence shown here is derived from an EMBL/GenBank/DDBJ whole genome shotgun (WGS) entry which is preliminary data.</text>
</comment>
<reference evidence="2 3" key="1">
    <citation type="journal article" date="2016" name="Nat. Commun.">
        <title>Thousands of microbial genomes shed light on interconnected biogeochemical processes in an aquifer system.</title>
        <authorList>
            <person name="Anantharaman K."/>
            <person name="Brown C.T."/>
            <person name="Hug L.A."/>
            <person name="Sharon I."/>
            <person name="Castelle C.J."/>
            <person name="Probst A.J."/>
            <person name="Thomas B.C."/>
            <person name="Singh A."/>
            <person name="Wilkins M.J."/>
            <person name="Karaoz U."/>
            <person name="Brodie E.L."/>
            <person name="Williams K.H."/>
            <person name="Hubbard S.S."/>
            <person name="Banfield J.F."/>
        </authorList>
    </citation>
    <scope>NUCLEOTIDE SEQUENCE [LARGE SCALE GENOMIC DNA]</scope>
</reference>
<sequence length="256" mass="29259">MQNKFPQKIDYPESLDILNNPYKNIDLYMRLCVSSASAYFETDPFTKYLFKKRFYLVENYLKRSAGGRFKKALDVGCGIGFFIPILTSLADKVTALDYTGDVLEYARFMTGKRNIKNVDFAQGDIKSLPFDDKSFDLIVCMSVLEHFQNLAGPIEELKRILAPGGFLVVGYPTETPLFRFLHKKASRIIPKRRKINKIFNEEKPGEEFAAPHLSDEKGITKALFDAGFSEKASKSINLLPPLFKLYTIKFLKNESF</sequence>
<dbReference type="CDD" id="cd02440">
    <property type="entry name" value="AdoMet_MTases"/>
    <property type="match status" value="1"/>
</dbReference>
<dbReference type="InterPro" id="IPR013216">
    <property type="entry name" value="Methyltransf_11"/>
</dbReference>
<dbReference type="EMBL" id="MHMQ01000026">
    <property type="protein sequence ID" value="OGZ30094.1"/>
    <property type="molecule type" value="Genomic_DNA"/>
</dbReference>
<gene>
    <name evidence="2" type="ORF">A2931_04275</name>
</gene>
<dbReference type="PANTHER" id="PTHR43861">
    <property type="entry name" value="TRANS-ACONITATE 2-METHYLTRANSFERASE-RELATED"/>
    <property type="match status" value="1"/>
</dbReference>
<name>A0A1G2EWB2_9BACT</name>
<feature type="domain" description="Methyltransferase type 11" evidence="1">
    <location>
        <begin position="73"/>
        <end position="169"/>
    </location>
</feature>
<dbReference type="GO" id="GO:0008757">
    <property type="term" value="F:S-adenosylmethionine-dependent methyltransferase activity"/>
    <property type="evidence" value="ECO:0007669"/>
    <property type="project" value="InterPro"/>
</dbReference>
<dbReference type="InterPro" id="IPR029063">
    <property type="entry name" value="SAM-dependent_MTases_sf"/>
</dbReference>
<accession>A0A1G2EWB2</accession>
<protein>
    <recommendedName>
        <fullName evidence="1">Methyltransferase type 11 domain-containing protein</fullName>
    </recommendedName>
</protein>
<evidence type="ECO:0000313" key="2">
    <source>
        <dbReference type="EMBL" id="OGZ30094.1"/>
    </source>
</evidence>
<dbReference type="AlphaFoldDB" id="A0A1G2EWB2"/>
<proteinExistence type="predicted"/>
<dbReference type="Pfam" id="PF08241">
    <property type="entry name" value="Methyltransf_11"/>
    <property type="match status" value="1"/>
</dbReference>
<dbReference type="Gene3D" id="3.40.50.150">
    <property type="entry name" value="Vaccinia Virus protein VP39"/>
    <property type="match status" value="1"/>
</dbReference>
<evidence type="ECO:0000313" key="3">
    <source>
        <dbReference type="Proteomes" id="UP000177486"/>
    </source>
</evidence>
<organism evidence="2 3">
    <name type="scientific">Candidatus Niyogibacteria bacterium RIFCSPLOWO2_01_FULL_45_48</name>
    <dbReference type="NCBI Taxonomy" id="1801724"/>
    <lineage>
        <taxon>Bacteria</taxon>
        <taxon>Candidatus Niyogiibacteriota</taxon>
    </lineage>
</organism>